<dbReference type="InterPro" id="IPR020891">
    <property type="entry name" value="UPF0758_CS"/>
</dbReference>
<dbReference type="PROSITE" id="PS50249">
    <property type="entry name" value="MPN"/>
    <property type="match status" value="1"/>
</dbReference>
<dbReference type="InterPro" id="IPR001405">
    <property type="entry name" value="UPF0758"/>
</dbReference>
<dbReference type="InterPro" id="IPR037518">
    <property type="entry name" value="MPN"/>
</dbReference>
<evidence type="ECO:0000313" key="7">
    <source>
        <dbReference type="EMBL" id="MFB9272856.1"/>
    </source>
</evidence>
<accession>A0ABV5K2E8</accession>
<comment type="caution">
    <text evidence="7">The sequence shown here is derived from an EMBL/GenBank/DDBJ whole genome shotgun (WGS) entry which is preliminary data.</text>
</comment>
<evidence type="ECO:0000256" key="3">
    <source>
        <dbReference type="ARBA" id="ARBA00022801"/>
    </source>
</evidence>
<dbReference type="PANTHER" id="PTHR30471">
    <property type="entry name" value="DNA REPAIR PROTEIN RADC"/>
    <property type="match status" value="1"/>
</dbReference>
<reference evidence="7 8" key="1">
    <citation type="submission" date="2024-09" db="EMBL/GenBank/DDBJ databases">
        <authorList>
            <person name="Sun Q."/>
            <person name="Mori K."/>
        </authorList>
    </citation>
    <scope>NUCLEOTIDE SEQUENCE [LARGE SCALE GENOMIC DNA]</scope>
    <source>
        <strain evidence="7 8">JCM 13034</strain>
    </source>
</reference>
<keyword evidence="2" id="KW-0479">Metal-binding</keyword>
<keyword evidence="8" id="KW-1185">Reference proteome</keyword>
<keyword evidence="3" id="KW-0378">Hydrolase</keyword>
<dbReference type="Proteomes" id="UP001589665">
    <property type="component" value="Unassembled WGS sequence"/>
</dbReference>
<keyword evidence="5" id="KW-0482">Metalloprotease</keyword>
<dbReference type="CDD" id="cd08071">
    <property type="entry name" value="MPN_DUF2466"/>
    <property type="match status" value="1"/>
</dbReference>
<evidence type="ECO:0000256" key="4">
    <source>
        <dbReference type="ARBA" id="ARBA00022833"/>
    </source>
</evidence>
<feature type="domain" description="MPN" evidence="6">
    <location>
        <begin position="38"/>
        <end position="164"/>
    </location>
</feature>
<keyword evidence="4" id="KW-0862">Zinc</keyword>
<dbReference type="Pfam" id="PF04002">
    <property type="entry name" value="RadC"/>
    <property type="match status" value="1"/>
</dbReference>
<evidence type="ECO:0000256" key="5">
    <source>
        <dbReference type="ARBA" id="ARBA00023049"/>
    </source>
</evidence>
<dbReference type="RefSeq" id="WP_229714409.1">
    <property type="nucleotide sequence ID" value="NZ_BMNS01000003.1"/>
</dbReference>
<gene>
    <name evidence="7" type="ORF">ACFFT3_13240</name>
</gene>
<protein>
    <submittedName>
        <fullName evidence="7">RadC family protein</fullName>
    </submittedName>
</protein>
<dbReference type="EMBL" id="JBHMDX010000011">
    <property type="protein sequence ID" value="MFB9272856.1"/>
    <property type="molecule type" value="Genomic_DNA"/>
</dbReference>
<evidence type="ECO:0000313" key="8">
    <source>
        <dbReference type="Proteomes" id="UP001589665"/>
    </source>
</evidence>
<dbReference type="PANTHER" id="PTHR30471:SF3">
    <property type="entry name" value="UPF0758 PROTEIN YEES-RELATED"/>
    <property type="match status" value="1"/>
</dbReference>
<proteinExistence type="predicted"/>
<keyword evidence="1" id="KW-0645">Protease</keyword>
<sequence length="164" mass="18349">MKSKIHEFQNNYLAMRKIKVNEIKISYKEKTKLETLEAIRGSSTAAKILFKHWNKSTIGLQETFKVLLLNNSNKVKGVYQLSTGGITGTLVDIRILFAVILKSLSVGIILAHNHPSGKLQPSEADKQLTQKIKKAAVLFDVKVLDHLIIIPNGEFYSFSDNGLI</sequence>
<evidence type="ECO:0000256" key="2">
    <source>
        <dbReference type="ARBA" id="ARBA00022723"/>
    </source>
</evidence>
<evidence type="ECO:0000259" key="6">
    <source>
        <dbReference type="PROSITE" id="PS50249"/>
    </source>
</evidence>
<dbReference type="InterPro" id="IPR025657">
    <property type="entry name" value="RadC_JAB"/>
</dbReference>
<name>A0ABV5K2E8_9FLAO</name>
<organism evidence="7 8">
    <name type="scientific">Lutibacter litoralis</name>
    <dbReference type="NCBI Taxonomy" id="321268"/>
    <lineage>
        <taxon>Bacteria</taxon>
        <taxon>Pseudomonadati</taxon>
        <taxon>Bacteroidota</taxon>
        <taxon>Flavobacteriia</taxon>
        <taxon>Flavobacteriales</taxon>
        <taxon>Flavobacteriaceae</taxon>
        <taxon>Lutibacter</taxon>
    </lineage>
</organism>
<dbReference type="PROSITE" id="PS01302">
    <property type="entry name" value="UPF0758"/>
    <property type="match status" value="1"/>
</dbReference>
<dbReference type="Gene3D" id="3.40.140.10">
    <property type="entry name" value="Cytidine Deaminase, domain 2"/>
    <property type="match status" value="1"/>
</dbReference>
<evidence type="ECO:0000256" key="1">
    <source>
        <dbReference type="ARBA" id="ARBA00022670"/>
    </source>
</evidence>